<evidence type="ECO:0000313" key="3">
    <source>
        <dbReference type="EMBL" id="SZX60364.1"/>
    </source>
</evidence>
<dbReference type="PANTHER" id="PTHR45374">
    <property type="entry name" value="GLUTATHIONE S-TRANSFERASE TCHQD"/>
    <property type="match status" value="1"/>
</dbReference>
<dbReference type="InterPro" id="IPR010987">
    <property type="entry name" value="Glutathione-S-Trfase_C-like"/>
</dbReference>
<dbReference type="SUPFAM" id="SSF52833">
    <property type="entry name" value="Thioredoxin-like"/>
    <property type="match status" value="1"/>
</dbReference>
<proteinExistence type="predicted"/>
<organism evidence="3 4">
    <name type="scientific">Tetradesmus obliquus</name>
    <name type="common">Green alga</name>
    <name type="synonym">Acutodesmus obliquus</name>
    <dbReference type="NCBI Taxonomy" id="3088"/>
    <lineage>
        <taxon>Eukaryota</taxon>
        <taxon>Viridiplantae</taxon>
        <taxon>Chlorophyta</taxon>
        <taxon>core chlorophytes</taxon>
        <taxon>Chlorophyceae</taxon>
        <taxon>CS clade</taxon>
        <taxon>Sphaeropleales</taxon>
        <taxon>Scenedesmaceae</taxon>
        <taxon>Tetradesmus</taxon>
    </lineage>
</organism>
<dbReference type="SFLD" id="SFLDS00019">
    <property type="entry name" value="Glutathione_Transferase_(cytos"/>
    <property type="match status" value="1"/>
</dbReference>
<dbReference type="CDD" id="cd00299">
    <property type="entry name" value="GST_C_family"/>
    <property type="match status" value="1"/>
</dbReference>
<dbReference type="SFLD" id="SFLDG00358">
    <property type="entry name" value="Main_(cytGST)"/>
    <property type="match status" value="1"/>
</dbReference>
<evidence type="ECO:0008006" key="5">
    <source>
        <dbReference type="Google" id="ProtNLM"/>
    </source>
</evidence>
<keyword evidence="4" id="KW-1185">Reference proteome</keyword>
<dbReference type="SUPFAM" id="SSF47616">
    <property type="entry name" value="GST C-terminal domain-like"/>
    <property type="match status" value="1"/>
</dbReference>
<dbReference type="Pfam" id="PF13410">
    <property type="entry name" value="GST_C_2"/>
    <property type="match status" value="1"/>
</dbReference>
<dbReference type="AlphaFoldDB" id="A0A383V707"/>
<gene>
    <name evidence="3" type="ORF">BQ4739_LOCUS918</name>
</gene>
<dbReference type="InterPro" id="IPR036249">
    <property type="entry name" value="Thioredoxin-like_sf"/>
</dbReference>
<feature type="domain" description="GST N-terminal" evidence="1">
    <location>
        <begin position="2"/>
        <end position="83"/>
    </location>
</feature>
<dbReference type="Proteomes" id="UP000256970">
    <property type="component" value="Unassembled WGS sequence"/>
</dbReference>
<feature type="domain" description="GST C-terminal" evidence="2">
    <location>
        <begin position="132"/>
        <end position="259"/>
    </location>
</feature>
<sequence length="271" mass="28932">MGTPVLYTYPLAYNPFKAALVLAEKNISYTSKYVDLFNGQSLSPEYLAVNPAGTVPALKDGDKTIGDSKSVVDYVNALGDGPLGGSQVDQGLASRWADRIHKWDGNLFLAANGDPGAAKLLGKLTDFKMKYAEARSAQHPELKDTYNSKIQSMKAADAAVQDAAAVAANNALLLGLLDDAEQQLASSSFLAGPAYSVADVMFTPVLFRLGMANKTGQYLKPRPHVSEYYNRMKERPSFKAAFGAASSKLTLAGAIVPALLKAQLASLTGWY</sequence>
<protein>
    <recommendedName>
        <fullName evidence="5">GST N-terminal domain-containing protein</fullName>
    </recommendedName>
</protein>
<dbReference type="STRING" id="3088.A0A383V707"/>
<dbReference type="GO" id="GO:0004364">
    <property type="term" value="F:glutathione transferase activity"/>
    <property type="evidence" value="ECO:0007669"/>
    <property type="project" value="InterPro"/>
</dbReference>
<evidence type="ECO:0000313" key="4">
    <source>
        <dbReference type="Proteomes" id="UP000256970"/>
    </source>
</evidence>
<dbReference type="PROSITE" id="PS50404">
    <property type="entry name" value="GST_NTER"/>
    <property type="match status" value="1"/>
</dbReference>
<reference evidence="3 4" key="1">
    <citation type="submission" date="2016-10" db="EMBL/GenBank/DDBJ databases">
        <authorList>
            <person name="Cai Z."/>
        </authorList>
    </citation>
    <scope>NUCLEOTIDE SEQUENCE [LARGE SCALE GENOMIC DNA]</scope>
</reference>
<dbReference type="InterPro" id="IPR004045">
    <property type="entry name" value="Glutathione_S-Trfase_N"/>
</dbReference>
<dbReference type="Pfam" id="PF13409">
    <property type="entry name" value="GST_N_2"/>
    <property type="match status" value="1"/>
</dbReference>
<dbReference type="InterPro" id="IPR036282">
    <property type="entry name" value="Glutathione-S-Trfase_C_sf"/>
</dbReference>
<name>A0A383V707_TETOB</name>
<dbReference type="InterPro" id="IPR044617">
    <property type="entry name" value="TCHQD"/>
</dbReference>
<dbReference type="InterPro" id="IPR040079">
    <property type="entry name" value="Glutathione_S-Trfase"/>
</dbReference>
<dbReference type="Gene3D" id="1.20.1050.10">
    <property type="match status" value="1"/>
</dbReference>
<dbReference type="Gene3D" id="3.40.30.10">
    <property type="entry name" value="Glutaredoxin"/>
    <property type="match status" value="1"/>
</dbReference>
<evidence type="ECO:0000259" key="1">
    <source>
        <dbReference type="PROSITE" id="PS50404"/>
    </source>
</evidence>
<evidence type="ECO:0000259" key="2">
    <source>
        <dbReference type="PROSITE" id="PS50405"/>
    </source>
</evidence>
<dbReference type="PROSITE" id="PS50405">
    <property type="entry name" value="GST_CTER"/>
    <property type="match status" value="1"/>
</dbReference>
<dbReference type="EMBL" id="FNXT01000059">
    <property type="protein sequence ID" value="SZX60364.1"/>
    <property type="molecule type" value="Genomic_DNA"/>
</dbReference>
<dbReference type="CDD" id="cd00570">
    <property type="entry name" value="GST_N_family"/>
    <property type="match status" value="1"/>
</dbReference>
<dbReference type="PANTHER" id="PTHR45374:SF2">
    <property type="entry name" value="TCHQD CLASS GLUTATHIONE S-TRANSFERASE"/>
    <property type="match status" value="1"/>
</dbReference>
<accession>A0A383V707</accession>